<evidence type="ECO:0000259" key="1">
    <source>
        <dbReference type="PROSITE" id="PS50055"/>
    </source>
</evidence>
<proteinExistence type="predicted"/>
<name>A0A4Y2RJQ5_ARAVE</name>
<dbReference type="InterPro" id="IPR000242">
    <property type="entry name" value="PTP_cat"/>
</dbReference>
<dbReference type="SUPFAM" id="SSF52799">
    <property type="entry name" value="(Phosphotyrosine protein) phosphatases II"/>
    <property type="match status" value="1"/>
</dbReference>
<accession>A0A4Y2RJQ5</accession>
<dbReference type="InterPro" id="IPR029021">
    <property type="entry name" value="Prot-tyrosine_phosphatase-like"/>
</dbReference>
<evidence type="ECO:0000313" key="2">
    <source>
        <dbReference type="EMBL" id="GBN75881.1"/>
    </source>
</evidence>
<evidence type="ECO:0000313" key="3">
    <source>
        <dbReference type="Proteomes" id="UP000499080"/>
    </source>
</evidence>
<dbReference type="PROSITE" id="PS50055">
    <property type="entry name" value="TYR_PHOSPHATASE_PTP"/>
    <property type="match status" value="1"/>
</dbReference>
<dbReference type="EMBL" id="BGPR01145484">
    <property type="protein sequence ID" value="GBN75881.1"/>
    <property type="molecule type" value="Genomic_DNA"/>
</dbReference>
<dbReference type="GO" id="GO:0004725">
    <property type="term" value="F:protein tyrosine phosphatase activity"/>
    <property type="evidence" value="ECO:0007669"/>
    <property type="project" value="InterPro"/>
</dbReference>
<dbReference type="AlphaFoldDB" id="A0A4Y2RJQ5"/>
<feature type="domain" description="Tyrosine-protein phosphatase" evidence="1">
    <location>
        <begin position="1"/>
        <end position="53"/>
    </location>
</feature>
<reference evidence="2 3" key="1">
    <citation type="journal article" date="2019" name="Sci. Rep.">
        <title>Orb-weaving spider Araneus ventricosus genome elucidates the spidroin gene catalogue.</title>
        <authorList>
            <person name="Kono N."/>
            <person name="Nakamura H."/>
            <person name="Ohtoshi R."/>
            <person name="Moran D.A.P."/>
            <person name="Shinohara A."/>
            <person name="Yoshida Y."/>
            <person name="Fujiwara M."/>
            <person name="Mori M."/>
            <person name="Tomita M."/>
            <person name="Arakawa K."/>
        </authorList>
    </citation>
    <scope>NUCLEOTIDE SEQUENCE [LARGE SCALE GENOMIC DNA]</scope>
</reference>
<dbReference type="Pfam" id="PF00102">
    <property type="entry name" value="Y_phosphatase"/>
    <property type="match status" value="1"/>
</dbReference>
<dbReference type="Proteomes" id="UP000499080">
    <property type="component" value="Unassembled WGS sequence"/>
</dbReference>
<organism evidence="2 3">
    <name type="scientific">Araneus ventricosus</name>
    <name type="common">Orbweaver spider</name>
    <name type="synonym">Epeira ventricosa</name>
    <dbReference type="NCBI Taxonomy" id="182803"/>
    <lineage>
        <taxon>Eukaryota</taxon>
        <taxon>Metazoa</taxon>
        <taxon>Ecdysozoa</taxon>
        <taxon>Arthropoda</taxon>
        <taxon>Chelicerata</taxon>
        <taxon>Arachnida</taxon>
        <taxon>Araneae</taxon>
        <taxon>Araneomorphae</taxon>
        <taxon>Entelegynae</taxon>
        <taxon>Araneoidea</taxon>
        <taxon>Araneidae</taxon>
        <taxon>Araneus</taxon>
    </lineage>
</organism>
<dbReference type="OrthoDB" id="6108687at2759"/>
<gene>
    <name evidence="2" type="ORF">AVEN_23243_1</name>
</gene>
<protein>
    <recommendedName>
        <fullName evidence="1">Tyrosine-protein phosphatase domain-containing protein</fullName>
    </recommendedName>
</protein>
<dbReference type="PRINTS" id="PR00700">
    <property type="entry name" value="PRTYPHPHTASE"/>
</dbReference>
<dbReference type="InterPro" id="IPR050348">
    <property type="entry name" value="Protein-Tyr_Phosphatase"/>
</dbReference>
<sequence length="53" mass="6246">MGVSGHRIVRQYQYTAWPDHGVPTYPLALIEMMQNMKDFQKEQQKASPWVLHC</sequence>
<dbReference type="Gene3D" id="3.90.190.10">
    <property type="entry name" value="Protein tyrosine phosphatase superfamily"/>
    <property type="match status" value="1"/>
</dbReference>
<keyword evidence="3" id="KW-1185">Reference proteome</keyword>
<feature type="non-terminal residue" evidence="2">
    <location>
        <position position="53"/>
    </location>
</feature>
<dbReference type="PANTHER" id="PTHR19134:SF449">
    <property type="entry name" value="TYROSINE-PROTEIN PHOSPHATASE 1"/>
    <property type="match status" value="1"/>
</dbReference>
<comment type="caution">
    <text evidence="2">The sequence shown here is derived from an EMBL/GenBank/DDBJ whole genome shotgun (WGS) entry which is preliminary data.</text>
</comment>
<dbReference type="PANTHER" id="PTHR19134">
    <property type="entry name" value="RECEPTOR-TYPE TYROSINE-PROTEIN PHOSPHATASE"/>
    <property type="match status" value="1"/>
</dbReference>